<gene>
    <name evidence="1" type="ORF">MERR_LOCUS6123</name>
</gene>
<dbReference type="Proteomes" id="UP000467841">
    <property type="component" value="Unassembled WGS sequence"/>
</dbReference>
<proteinExistence type="predicted"/>
<accession>A0A6D2HRE3</accession>
<protein>
    <submittedName>
        <fullName evidence="1">Uncharacterized protein</fullName>
    </submittedName>
</protein>
<dbReference type="AlphaFoldDB" id="A0A6D2HRE3"/>
<evidence type="ECO:0000313" key="1">
    <source>
        <dbReference type="EMBL" id="CAA7018888.1"/>
    </source>
</evidence>
<reference evidence="1" key="1">
    <citation type="submission" date="2020-01" db="EMBL/GenBank/DDBJ databases">
        <authorList>
            <person name="Mishra B."/>
        </authorList>
    </citation>
    <scope>NUCLEOTIDE SEQUENCE [LARGE SCALE GENOMIC DNA]</scope>
</reference>
<evidence type="ECO:0000313" key="2">
    <source>
        <dbReference type="Proteomes" id="UP000467841"/>
    </source>
</evidence>
<keyword evidence="2" id="KW-1185">Reference proteome</keyword>
<sequence length="139" mass="15002">MVAMSSKASNSRELARAGAFFTGVDRVFELGFGDEGDACTFSFTSSTAEVRFFENFRFPGHKMASLSLGSSSERAYRVRLSAGEGSRMEQGESGVAPSAQIERCREVCQDLVVVRSRSDGVGSLGGIEASGSVIWLRRR</sequence>
<comment type="caution">
    <text evidence="1">The sequence shown here is derived from an EMBL/GenBank/DDBJ whole genome shotgun (WGS) entry which is preliminary data.</text>
</comment>
<organism evidence="1 2">
    <name type="scientific">Microthlaspi erraticum</name>
    <dbReference type="NCBI Taxonomy" id="1685480"/>
    <lineage>
        <taxon>Eukaryota</taxon>
        <taxon>Viridiplantae</taxon>
        <taxon>Streptophyta</taxon>
        <taxon>Embryophyta</taxon>
        <taxon>Tracheophyta</taxon>
        <taxon>Spermatophyta</taxon>
        <taxon>Magnoliopsida</taxon>
        <taxon>eudicotyledons</taxon>
        <taxon>Gunneridae</taxon>
        <taxon>Pentapetalae</taxon>
        <taxon>rosids</taxon>
        <taxon>malvids</taxon>
        <taxon>Brassicales</taxon>
        <taxon>Brassicaceae</taxon>
        <taxon>Coluteocarpeae</taxon>
        <taxon>Microthlaspi</taxon>
    </lineage>
</organism>
<dbReference type="EMBL" id="CACVBM020000432">
    <property type="protein sequence ID" value="CAA7018888.1"/>
    <property type="molecule type" value="Genomic_DNA"/>
</dbReference>
<name>A0A6D2HRE3_9BRAS</name>